<dbReference type="RefSeq" id="WP_202064374.1">
    <property type="nucleotide sequence ID" value="NZ_JAEQMY010000073.1"/>
</dbReference>
<name>A0A937D012_9HYPH</name>
<dbReference type="SUPFAM" id="SSF52172">
    <property type="entry name" value="CheY-like"/>
    <property type="match status" value="1"/>
</dbReference>
<keyword evidence="6" id="KW-1185">Reference proteome</keyword>
<evidence type="ECO:0000256" key="2">
    <source>
        <dbReference type="ARBA" id="ARBA00023125"/>
    </source>
</evidence>
<dbReference type="Gene3D" id="3.40.50.2300">
    <property type="match status" value="1"/>
</dbReference>
<dbReference type="PROSITE" id="PS00622">
    <property type="entry name" value="HTH_LUXR_1"/>
    <property type="match status" value="1"/>
</dbReference>
<dbReference type="AlphaFoldDB" id="A0A937D012"/>
<dbReference type="SUPFAM" id="SSF46894">
    <property type="entry name" value="C-terminal effector domain of the bipartite response regulators"/>
    <property type="match status" value="1"/>
</dbReference>
<evidence type="ECO:0000256" key="1">
    <source>
        <dbReference type="ARBA" id="ARBA00023015"/>
    </source>
</evidence>
<dbReference type="PANTHER" id="PTHR44688:SF16">
    <property type="entry name" value="DNA-BINDING TRANSCRIPTIONAL ACTIVATOR DEVR_DOSR"/>
    <property type="match status" value="1"/>
</dbReference>
<dbReference type="InterPro" id="IPR011006">
    <property type="entry name" value="CheY-like_superfamily"/>
</dbReference>
<proteinExistence type="predicted"/>
<dbReference type="InterPro" id="IPR000792">
    <property type="entry name" value="Tscrpt_reg_LuxR_C"/>
</dbReference>
<gene>
    <name evidence="5" type="ORF">JKG68_25550</name>
</gene>
<accession>A0A937D012</accession>
<dbReference type="PRINTS" id="PR00038">
    <property type="entry name" value="HTHLUXR"/>
</dbReference>
<evidence type="ECO:0000259" key="4">
    <source>
        <dbReference type="PROSITE" id="PS50043"/>
    </source>
</evidence>
<dbReference type="GO" id="GO:0006355">
    <property type="term" value="P:regulation of DNA-templated transcription"/>
    <property type="evidence" value="ECO:0007669"/>
    <property type="project" value="InterPro"/>
</dbReference>
<dbReference type="Pfam" id="PF00196">
    <property type="entry name" value="GerE"/>
    <property type="match status" value="1"/>
</dbReference>
<sequence>MLENYAECAASEHITTTGFSFSRNHEIQTVVLCRNSLLRMGLKHLLTGTRFAVCETDFAIAALSQEVRSLTPELFLVDVSSCSEEELKTVSILKAHFPQARIIAFADTFDLGFVRLGLEAGVNGYCLFTSDREVLIKSLELAMLGEIILPTVLVQSAFQQLAPFLEQGAIGQSSEPKATSPAAHKLSPREAEILGCIMGGAPNKIIARQLDVTEATVKVHVKAILRKVGAANRTQAAMWATEHLGTGGKQVLHA</sequence>
<evidence type="ECO:0000313" key="5">
    <source>
        <dbReference type="EMBL" id="MBL0407294.1"/>
    </source>
</evidence>
<evidence type="ECO:0000256" key="3">
    <source>
        <dbReference type="ARBA" id="ARBA00023163"/>
    </source>
</evidence>
<keyword evidence="1" id="KW-0805">Transcription regulation</keyword>
<keyword evidence="2" id="KW-0238">DNA-binding</keyword>
<comment type="caution">
    <text evidence="5">The sequence shown here is derived from an EMBL/GenBank/DDBJ whole genome shotgun (WGS) entry which is preliminary data.</text>
</comment>
<protein>
    <submittedName>
        <fullName evidence="5">Response regulator transcription factor</fullName>
    </submittedName>
</protein>
<dbReference type="CDD" id="cd06170">
    <property type="entry name" value="LuxR_C_like"/>
    <property type="match status" value="1"/>
</dbReference>
<dbReference type="InterPro" id="IPR016032">
    <property type="entry name" value="Sig_transdc_resp-reg_C-effctor"/>
</dbReference>
<evidence type="ECO:0000313" key="6">
    <source>
        <dbReference type="Proteomes" id="UP000605848"/>
    </source>
</evidence>
<reference evidence="5" key="1">
    <citation type="submission" date="2021-01" db="EMBL/GenBank/DDBJ databases">
        <title>Microvirga sp.</title>
        <authorList>
            <person name="Kim M.K."/>
        </authorList>
    </citation>
    <scope>NUCLEOTIDE SEQUENCE</scope>
    <source>
        <strain evidence="5">5420S-16</strain>
    </source>
</reference>
<dbReference type="GO" id="GO:0003677">
    <property type="term" value="F:DNA binding"/>
    <property type="evidence" value="ECO:0007669"/>
    <property type="project" value="UniProtKB-KW"/>
</dbReference>
<dbReference type="EMBL" id="JAEQMY010000073">
    <property type="protein sequence ID" value="MBL0407294.1"/>
    <property type="molecule type" value="Genomic_DNA"/>
</dbReference>
<feature type="domain" description="HTH luxR-type" evidence="4">
    <location>
        <begin position="179"/>
        <end position="244"/>
    </location>
</feature>
<dbReference type="PANTHER" id="PTHR44688">
    <property type="entry name" value="DNA-BINDING TRANSCRIPTIONAL ACTIVATOR DEVR_DOSR"/>
    <property type="match status" value="1"/>
</dbReference>
<dbReference type="Proteomes" id="UP000605848">
    <property type="component" value="Unassembled WGS sequence"/>
</dbReference>
<dbReference type="PROSITE" id="PS50043">
    <property type="entry name" value="HTH_LUXR_2"/>
    <property type="match status" value="1"/>
</dbReference>
<dbReference type="SMART" id="SM00421">
    <property type="entry name" value="HTH_LUXR"/>
    <property type="match status" value="1"/>
</dbReference>
<keyword evidence="3" id="KW-0804">Transcription</keyword>
<organism evidence="5 6">
    <name type="scientific">Microvirga aerilata</name>
    <dbReference type="NCBI Taxonomy" id="670292"/>
    <lineage>
        <taxon>Bacteria</taxon>
        <taxon>Pseudomonadati</taxon>
        <taxon>Pseudomonadota</taxon>
        <taxon>Alphaproteobacteria</taxon>
        <taxon>Hyphomicrobiales</taxon>
        <taxon>Methylobacteriaceae</taxon>
        <taxon>Microvirga</taxon>
    </lineage>
</organism>